<sequence length="438" mass="45875">MLYQLDAGGNQMAYEQLNASPGRAFLDTDGHGNVTAVTTAPTTGPSGGAGVLGCGVVYDPYGNPYEPSTVTNSNKICANGTQVTTTGNAAWYRGLIRDGSTGTYQMGTRTYDPDTGAFTTPDTYRVASPSTDLSVGVDPLTANTYVYVNGNPLNMTDPDGHRPACNGEDCSFNVDAKGHYTNIKAASPPQWVPPEGYIADGAPLADFQNKEAFANVIYGARAEGASPEEAARLAYENWFRSFAGGAGSVEGYEAVELAYCQVFGEHCESDATLLDIGIQMAKNAWHEITGCFGKRELSSCGALGVDVALYAVPFGLGKVAHGAKIADDLAGLERAAKTPAVGDDLLKPGPWARDSVPSSAPGKITQSERDALNPIGDAYGCHSCGATTPGTKSGNWIGDHQPPSRMAGGGPQVLYPHCQTCSNAQGLWIINLIRRGLL</sequence>
<reference evidence="1 2" key="1">
    <citation type="journal article" date="2019" name="Int. J. Syst. Evol. Microbiol.">
        <title>The Global Catalogue of Microorganisms (GCM) 10K type strain sequencing project: providing services to taxonomists for standard genome sequencing and annotation.</title>
        <authorList>
            <consortium name="The Broad Institute Genomics Platform"/>
            <consortium name="The Broad Institute Genome Sequencing Center for Infectious Disease"/>
            <person name="Wu L."/>
            <person name="Ma J."/>
        </authorList>
    </citation>
    <scope>NUCLEOTIDE SEQUENCE [LARGE SCALE GENOMIC DNA]</scope>
    <source>
        <strain evidence="1 2">JCM 14942</strain>
    </source>
</reference>
<protein>
    <recommendedName>
        <fullName evidence="3">RHS repeat-associated core domain-containing protein</fullName>
    </recommendedName>
</protein>
<dbReference type="RefSeq" id="WP_141004343.1">
    <property type="nucleotide sequence ID" value="NZ_BAAAOR010000010.1"/>
</dbReference>
<comment type="caution">
    <text evidence="1">The sequence shown here is derived from an EMBL/GenBank/DDBJ whole genome shotgun (WGS) entry which is preliminary data.</text>
</comment>
<name>A0ABN2A3Q2_9ACTN</name>
<dbReference type="Gene3D" id="2.180.10.10">
    <property type="entry name" value="RHS repeat-associated core"/>
    <property type="match status" value="1"/>
</dbReference>
<dbReference type="PANTHER" id="PTHR32305">
    <property type="match status" value="1"/>
</dbReference>
<dbReference type="NCBIfam" id="TIGR03696">
    <property type="entry name" value="Rhs_assc_core"/>
    <property type="match status" value="1"/>
</dbReference>
<dbReference type="InterPro" id="IPR022385">
    <property type="entry name" value="Rhs_assc_core"/>
</dbReference>
<dbReference type="InterPro" id="IPR050708">
    <property type="entry name" value="T6SS_VgrG/RHS"/>
</dbReference>
<dbReference type="EMBL" id="BAAAOR010000010">
    <property type="protein sequence ID" value="GAA1510800.1"/>
    <property type="molecule type" value="Genomic_DNA"/>
</dbReference>
<dbReference type="PANTHER" id="PTHR32305:SF17">
    <property type="entry name" value="TRNA NUCLEASE WAPA"/>
    <property type="match status" value="1"/>
</dbReference>
<evidence type="ECO:0000313" key="1">
    <source>
        <dbReference type="EMBL" id="GAA1510800.1"/>
    </source>
</evidence>
<evidence type="ECO:0000313" key="2">
    <source>
        <dbReference type="Proteomes" id="UP001500842"/>
    </source>
</evidence>
<gene>
    <name evidence="1" type="ORF">GCM10009788_13990</name>
</gene>
<evidence type="ECO:0008006" key="3">
    <source>
        <dbReference type="Google" id="ProtNLM"/>
    </source>
</evidence>
<dbReference type="Proteomes" id="UP001500842">
    <property type="component" value="Unassembled WGS sequence"/>
</dbReference>
<keyword evidence="2" id="KW-1185">Reference proteome</keyword>
<organism evidence="1 2">
    <name type="scientific">Nocardioides humi</name>
    <dbReference type="NCBI Taxonomy" id="449461"/>
    <lineage>
        <taxon>Bacteria</taxon>
        <taxon>Bacillati</taxon>
        <taxon>Actinomycetota</taxon>
        <taxon>Actinomycetes</taxon>
        <taxon>Propionibacteriales</taxon>
        <taxon>Nocardioidaceae</taxon>
        <taxon>Nocardioides</taxon>
    </lineage>
</organism>
<accession>A0ABN2A3Q2</accession>
<proteinExistence type="predicted"/>